<dbReference type="InParanoid" id="A0A448YM42"/>
<dbReference type="Pfam" id="PF00432">
    <property type="entry name" value="Prenyltrans"/>
    <property type="match status" value="1"/>
</dbReference>
<proteinExistence type="inferred from homology"/>
<dbReference type="STRING" id="13370.A0A448YM42"/>
<gene>
    <name evidence="9" type="ORF">BRENAR_LOCUS2734</name>
</gene>
<evidence type="ECO:0000259" key="8">
    <source>
        <dbReference type="Pfam" id="PF00432"/>
    </source>
</evidence>
<keyword evidence="7" id="KW-0862">Zinc</keyword>
<evidence type="ECO:0000256" key="7">
    <source>
        <dbReference type="ARBA" id="ARBA00022833"/>
    </source>
</evidence>
<accession>A0A448YM42</accession>
<keyword evidence="3" id="KW-0637">Prenyltransferase</keyword>
<evidence type="ECO:0000256" key="4">
    <source>
        <dbReference type="ARBA" id="ARBA00022679"/>
    </source>
</evidence>
<dbReference type="SUPFAM" id="SSF48239">
    <property type="entry name" value="Terpenoid cyclases/Protein prenyltransferases"/>
    <property type="match status" value="1"/>
</dbReference>
<dbReference type="InterPro" id="IPR008930">
    <property type="entry name" value="Terpenoid_cyclase/PrenylTrfase"/>
</dbReference>
<comment type="cofactor">
    <cofactor evidence="1">
        <name>Zn(2+)</name>
        <dbReference type="ChEBI" id="CHEBI:29105"/>
    </cofactor>
</comment>
<dbReference type="FunCoup" id="A0A448YM42">
    <property type="interactions" value="4"/>
</dbReference>
<dbReference type="PANTHER" id="PTHR11774:SF4">
    <property type="entry name" value="GERANYLGERANYL TRANSFERASE TYPE-1 SUBUNIT BETA"/>
    <property type="match status" value="1"/>
</dbReference>
<sequence>MSLHTKKHIAYFKRCLGVLPTSFESEDSNKLAVLYFSLTGLDLLGALQSSFSEKDRADFIRWIYAHAVETDKYYGFRGSMVYKDTGVYDPPNLGATCFALQSLITLGDSLDGVRKKKLMRYVVDCQRKDGSFAPILDLVTGLPFGEEDSRYCMIAATIRKVVNWQGTEYDIDIDRLCEYVRSIKAFDGGLSMGRMCESHAGLTFCGLDSLKLVARLDRRDWKDTIDFLVHRQVSYNKYNQRELEENPYGDAEDNGGFNGRLNKYADTCYVFWTINSLALLDEERLIGVNEAKDFLLTQTQNEMMGGFNKTNDSDDNYPDPLHSFLGLATLSILGFDGLDGLNSELVITERAYKKWAEIRSDKE</sequence>
<keyword evidence="5" id="KW-0479">Metal-binding</keyword>
<dbReference type="Proteomes" id="UP000290900">
    <property type="component" value="Unassembled WGS sequence"/>
</dbReference>
<name>A0A448YM42_BRENA</name>
<protein>
    <submittedName>
        <fullName evidence="9">DEKNAAC102966</fullName>
    </submittedName>
</protein>
<dbReference type="Gene3D" id="1.50.10.20">
    <property type="match status" value="1"/>
</dbReference>
<evidence type="ECO:0000256" key="2">
    <source>
        <dbReference type="ARBA" id="ARBA00010497"/>
    </source>
</evidence>
<comment type="similarity">
    <text evidence="2">Belongs to the protein prenyltransferase subunit beta family.</text>
</comment>
<evidence type="ECO:0000256" key="3">
    <source>
        <dbReference type="ARBA" id="ARBA00022602"/>
    </source>
</evidence>
<dbReference type="InterPro" id="IPR001330">
    <property type="entry name" value="Prenyltrans"/>
</dbReference>
<dbReference type="OrthoDB" id="24893at2759"/>
<organism evidence="9 10">
    <name type="scientific">Brettanomyces naardenensis</name>
    <name type="common">Yeast</name>
    <dbReference type="NCBI Taxonomy" id="13370"/>
    <lineage>
        <taxon>Eukaryota</taxon>
        <taxon>Fungi</taxon>
        <taxon>Dikarya</taxon>
        <taxon>Ascomycota</taxon>
        <taxon>Saccharomycotina</taxon>
        <taxon>Pichiomycetes</taxon>
        <taxon>Pichiales</taxon>
        <taxon>Pichiaceae</taxon>
        <taxon>Brettanomyces</taxon>
    </lineage>
</organism>
<evidence type="ECO:0000256" key="1">
    <source>
        <dbReference type="ARBA" id="ARBA00001947"/>
    </source>
</evidence>
<evidence type="ECO:0000256" key="5">
    <source>
        <dbReference type="ARBA" id="ARBA00022723"/>
    </source>
</evidence>
<dbReference type="PANTHER" id="PTHR11774">
    <property type="entry name" value="GERANYLGERANYL TRANSFERASE TYPE BETA SUBUNIT"/>
    <property type="match status" value="1"/>
</dbReference>
<dbReference type="GO" id="GO:0004662">
    <property type="term" value="F:CAAX-protein geranylgeranyltransferase activity"/>
    <property type="evidence" value="ECO:0007669"/>
    <property type="project" value="TreeGrafter"/>
</dbReference>
<keyword evidence="10" id="KW-1185">Reference proteome</keyword>
<keyword evidence="4" id="KW-0808">Transferase</keyword>
<evidence type="ECO:0000313" key="10">
    <source>
        <dbReference type="Proteomes" id="UP000290900"/>
    </source>
</evidence>
<evidence type="ECO:0000313" key="9">
    <source>
        <dbReference type="EMBL" id="VEU22002.1"/>
    </source>
</evidence>
<dbReference type="GO" id="GO:0005953">
    <property type="term" value="C:CAAX-protein geranylgeranyltransferase complex"/>
    <property type="evidence" value="ECO:0007669"/>
    <property type="project" value="TreeGrafter"/>
</dbReference>
<keyword evidence="6" id="KW-0677">Repeat</keyword>
<feature type="domain" description="Prenyltransferase alpha-alpha toroid" evidence="8">
    <location>
        <begin position="3"/>
        <end position="342"/>
    </location>
</feature>
<dbReference type="GO" id="GO:0046872">
    <property type="term" value="F:metal ion binding"/>
    <property type="evidence" value="ECO:0007669"/>
    <property type="project" value="UniProtKB-KW"/>
</dbReference>
<evidence type="ECO:0000256" key="6">
    <source>
        <dbReference type="ARBA" id="ARBA00022737"/>
    </source>
</evidence>
<dbReference type="InterPro" id="IPR045089">
    <property type="entry name" value="PGGT1B-like"/>
</dbReference>
<reference evidence="9 10" key="1">
    <citation type="submission" date="2018-12" db="EMBL/GenBank/DDBJ databases">
        <authorList>
            <person name="Tiukova I."/>
            <person name="Dainat J."/>
        </authorList>
    </citation>
    <scope>NUCLEOTIDE SEQUENCE [LARGE SCALE GENOMIC DNA]</scope>
</reference>
<dbReference type="EMBL" id="CAACVR010000015">
    <property type="protein sequence ID" value="VEU22002.1"/>
    <property type="molecule type" value="Genomic_DNA"/>
</dbReference>
<dbReference type="AlphaFoldDB" id="A0A448YM42"/>